<dbReference type="PANTHER" id="PTHR13696:SF96">
    <property type="entry name" value="COBQ_COBB_MIND_PARA NUCLEOTIDE BINDING DOMAIN-CONTAINING PROTEIN"/>
    <property type="match status" value="1"/>
</dbReference>
<dbReference type="CDD" id="cd02042">
    <property type="entry name" value="ParAB_family"/>
    <property type="match status" value="1"/>
</dbReference>
<dbReference type="InterPro" id="IPR002586">
    <property type="entry name" value="CobQ/CobB/MinD/ParA_Nub-bd_dom"/>
</dbReference>
<proteinExistence type="predicted"/>
<protein>
    <submittedName>
        <fullName evidence="2">ParA family protein</fullName>
    </submittedName>
</protein>
<organism evidence="2 3">
    <name type="scientific">Acetobacter sacchari</name>
    <dbReference type="NCBI Taxonomy" id="2661687"/>
    <lineage>
        <taxon>Bacteria</taxon>
        <taxon>Pseudomonadati</taxon>
        <taxon>Pseudomonadota</taxon>
        <taxon>Alphaproteobacteria</taxon>
        <taxon>Acetobacterales</taxon>
        <taxon>Acetobacteraceae</taxon>
        <taxon>Acetobacter</taxon>
    </lineage>
</organism>
<comment type="caution">
    <text evidence="2">The sequence shown here is derived from an EMBL/GenBank/DDBJ whole genome shotgun (WGS) entry which is preliminary data.</text>
</comment>
<evidence type="ECO:0000259" key="1">
    <source>
        <dbReference type="Pfam" id="PF01656"/>
    </source>
</evidence>
<evidence type="ECO:0000313" key="2">
    <source>
        <dbReference type="EMBL" id="MBO1360261.1"/>
    </source>
</evidence>
<dbReference type="InterPro" id="IPR050678">
    <property type="entry name" value="DNA_Partitioning_ATPase"/>
</dbReference>
<dbReference type="Pfam" id="PF01656">
    <property type="entry name" value="CbiA"/>
    <property type="match status" value="1"/>
</dbReference>
<dbReference type="Gene3D" id="3.40.50.300">
    <property type="entry name" value="P-loop containing nucleotide triphosphate hydrolases"/>
    <property type="match status" value="1"/>
</dbReference>
<sequence length="211" mass="22880">MLSSPKGGVGKSSLSRNILVLAARAGKSVLGLDLDKQATLSTWAERRERVSAAIPDIVHIPVHRAELDDWRSALKTVNASKAEFVVIDTPPSIELNMNAMLGVCEKADLILVPCQQTQDDLDSVTPWMKHLKASGSKAAFIINRANIRAKSFSTIRAKLLAAGHVCPVEISQAEEIPLASGKGLGVMDLSRPKSAETFESLWLYLQQELGR</sequence>
<feature type="domain" description="CobQ/CobB/MinD/ParA nucleotide binding" evidence="1">
    <location>
        <begin position="2"/>
        <end position="183"/>
    </location>
</feature>
<name>A0ABS3LWH9_9PROT</name>
<dbReference type="InterPro" id="IPR027417">
    <property type="entry name" value="P-loop_NTPase"/>
</dbReference>
<gene>
    <name evidence="2" type="ORF">J2D73_10730</name>
</gene>
<reference evidence="2 3" key="1">
    <citation type="submission" date="2021-03" db="EMBL/GenBank/DDBJ databases">
        <title>The complete genome sequence of Acetobacter sacchari TBRC 11175.</title>
        <authorList>
            <person name="Charoenyingcharoen P."/>
            <person name="Yukphan P."/>
        </authorList>
    </citation>
    <scope>NUCLEOTIDE SEQUENCE [LARGE SCALE GENOMIC DNA]</scope>
    <source>
        <strain evidence="2 3">TBRC 11175</strain>
    </source>
</reference>
<dbReference type="Proteomes" id="UP000664771">
    <property type="component" value="Unassembled WGS sequence"/>
</dbReference>
<accession>A0ABS3LWH9</accession>
<keyword evidence="3" id="KW-1185">Reference proteome</keyword>
<dbReference type="EMBL" id="JAFVMF010000010">
    <property type="protein sequence ID" value="MBO1360261.1"/>
    <property type="molecule type" value="Genomic_DNA"/>
</dbReference>
<dbReference type="PANTHER" id="PTHR13696">
    <property type="entry name" value="P-LOOP CONTAINING NUCLEOSIDE TRIPHOSPHATE HYDROLASE"/>
    <property type="match status" value="1"/>
</dbReference>
<dbReference type="SUPFAM" id="SSF52540">
    <property type="entry name" value="P-loop containing nucleoside triphosphate hydrolases"/>
    <property type="match status" value="1"/>
</dbReference>
<evidence type="ECO:0000313" key="3">
    <source>
        <dbReference type="Proteomes" id="UP000664771"/>
    </source>
</evidence>